<evidence type="ECO:0000256" key="4">
    <source>
        <dbReference type="ARBA" id="ARBA00012119"/>
    </source>
</evidence>
<keyword evidence="9 14" id="KW-0067">ATP-binding</keyword>
<evidence type="ECO:0000256" key="7">
    <source>
        <dbReference type="ARBA" id="ARBA00022741"/>
    </source>
</evidence>
<evidence type="ECO:0000256" key="10">
    <source>
        <dbReference type="ARBA" id="ARBA00022842"/>
    </source>
</evidence>
<dbReference type="EC" id="2.7.1.20" evidence="4 14"/>
<evidence type="ECO:0000256" key="14">
    <source>
        <dbReference type="RuleBase" id="RU368116"/>
    </source>
</evidence>
<dbReference type="PANTHER" id="PTHR45769">
    <property type="entry name" value="ADENOSINE KINASE"/>
    <property type="match status" value="1"/>
</dbReference>
<evidence type="ECO:0000256" key="1">
    <source>
        <dbReference type="ARBA" id="ARBA00001946"/>
    </source>
</evidence>
<dbReference type="InterPro" id="IPR001805">
    <property type="entry name" value="Adenokinase"/>
</dbReference>
<protein>
    <recommendedName>
        <fullName evidence="12 14">Adenosine kinase</fullName>
        <shortName evidence="14">AK</shortName>
        <ecNumber evidence="4 14">2.7.1.20</ecNumber>
    </recommendedName>
    <alternativeName>
        <fullName evidence="14">Adenosine 5'-phosphotransferase</fullName>
    </alternativeName>
</protein>
<dbReference type="InterPro" id="IPR002173">
    <property type="entry name" value="Carboh/pur_kinase_PfkB_CS"/>
</dbReference>
<evidence type="ECO:0000256" key="5">
    <source>
        <dbReference type="ARBA" id="ARBA00022679"/>
    </source>
</evidence>
<dbReference type="PANTHER" id="PTHR45769:SF3">
    <property type="entry name" value="ADENOSINE KINASE"/>
    <property type="match status" value="1"/>
</dbReference>
<evidence type="ECO:0000313" key="16">
    <source>
        <dbReference type="EMBL" id="CAE0586905.1"/>
    </source>
</evidence>
<dbReference type="GO" id="GO:0005524">
    <property type="term" value="F:ATP binding"/>
    <property type="evidence" value="ECO:0007669"/>
    <property type="project" value="UniProtKB-UniRule"/>
</dbReference>
<dbReference type="FunFam" id="3.40.1190.20:FF:000076">
    <property type="entry name" value="Adenosine kinase"/>
    <property type="match status" value="1"/>
</dbReference>
<dbReference type="GO" id="GO:0006144">
    <property type="term" value="P:purine nucleobase metabolic process"/>
    <property type="evidence" value="ECO:0007669"/>
    <property type="project" value="TreeGrafter"/>
</dbReference>
<evidence type="ECO:0000256" key="3">
    <source>
        <dbReference type="ARBA" id="ARBA00010688"/>
    </source>
</evidence>
<comment type="cofactor">
    <cofactor evidence="1 14">
        <name>Mg(2+)</name>
        <dbReference type="ChEBI" id="CHEBI:18420"/>
    </cofactor>
</comment>
<proteinExistence type="inferred from homology"/>
<dbReference type="GO" id="GO:0005829">
    <property type="term" value="C:cytosol"/>
    <property type="evidence" value="ECO:0007669"/>
    <property type="project" value="TreeGrafter"/>
</dbReference>
<dbReference type="Pfam" id="PF00294">
    <property type="entry name" value="PfkB"/>
    <property type="match status" value="1"/>
</dbReference>
<gene>
    <name evidence="16" type="ORF">SACU0126_LOCUS27342</name>
</gene>
<feature type="active site" description="Proton acceptor" evidence="13">
    <location>
        <position position="293"/>
    </location>
</feature>
<dbReference type="EMBL" id="HBIQ01085621">
    <property type="protein sequence ID" value="CAE0586905.1"/>
    <property type="molecule type" value="Transcribed_RNA"/>
</dbReference>
<dbReference type="GO" id="GO:0005634">
    <property type="term" value="C:nucleus"/>
    <property type="evidence" value="ECO:0007669"/>
    <property type="project" value="TreeGrafter"/>
</dbReference>
<keyword evidence="10 14" id="KW-0460">Magnesium</keyword>
<dbReference type="GO" id="GO:0006166">
    <property type="term" value="P:purine ribonucleoside salvage"/>
    <property type="evidence" value="ECO:0007669"/>
    <property type="project" value="UniProtKB-KW"/>
</dbReference>
<evidence type="ECO:0000256" key="13">
    <source>
        <dbReference type="PIRSR" id="PIRSR601805-1"/>
    </source>
</evidence>
<sequence>MAALLGMGNPLLDISAEVGQDVLDKYGLKGGDAVLAEEKHQPLFGEMAKQPNVQYIAGGATQNTIRVAQWMLQQPGATAYMGCVGKDANGETLAKACADDGVKTAYMVDESTPTGTCATLIVGIERSLCTNLNAANNYKAAHCQKPENWKIVQDAKIIYSAGFFATVSPEAIKLASQEKKTEGIYCMNLSAPFLMQVPPFKAVFNETMPYVDYLFGNETEALTWAQTEGWETEDIEFIATRLSLIPSAKNRKRTVVITQGCDPTIVCIGGMVQKYPVLVLPKEKLVDTNGAGDSYVGGFLAGLVKGLPIADCCKAGAYAASVIVQRSGCTFPAKPDYTW</sequence>
<dbReference type="UniPathway" id="UPA00588">
    <property type="reaction ID" value="UER00659"/>
</dbReference>
<dbReference type="PRINTS" id="PR00989">
    <property type="entry name" value="ADENOKINASE"/>
</dbReference>
<dbReference type="Gene3D" id="3.30.1110.10">
    <property type="match status" value="1"/>
</dbReference>
<evidence type="ECO:0000256" key="12">
    <source>
        <dbReference type="ARBA" id="ARBA00068771"/>
    </source>
</evidence>
<evidence type="ECO:0000256" key="11">
    <source>
        <dbReference type="ARBA" id="ARBA00051362"/>
    </source>
</evidence>
<feature type="domain" description="Carbohydrate kinase PfkB" evidence="15">
    <location>
        <begin position="25"/>
        <end position="332"/>
    </location>
</feature>
<reference evidence="16" key="1">
    <citation type="submission" date="2021-01" db="EMBL/GenBank/DDBJ databases">
        <authorList>
            <person name="Corre E."/>
            <person name="Pelletier E."/>
            <person name="Niang G."/>
            <person name="Scheremetjew M."/>
            <person name="Finn R."/>
            <person name="Kale V."/>
            <person name="Holt S."/>
            <person name="Cochrane G."/>
            <person name="Meng A."/>
            <person name="Brown T."/>
            <person name="Cohen L."/>
        </authorList>
    </citation>
    <scope>NUCLEOTIDE SEQUENCE</scope>
    <source>
        <strain evidence="16">SPMC142</strain>
    </source>
</reference>
<keyword evidence="5 14" id="KW-0808">Transferase</keyword>
<evidence type="ECO:0000256" key="9">
    <source>
        <dbReference type="ARBA" id="ARBA00022840"/>
    </source>
</evidence>
<name>A0A7S3TM99_9SPIT</name>
<dbReference type="SUPFAM" id="SSF53613">
    <property type="entry name" value="Ribokinase-like"/>
    <property type="match status" value="1"/>
</dbReference>
<dbReference type="GO" id="GO:0004001">
    <property type="term" value="F:adenosine kinase activity"/>
    <property type="evidence" value="ECO:0007669"/>
    <property type="project" value="UniProtKB-UniRule"/>
</dbReference>
<keyword evidence="7 14" id="KW-0547">Nucleotide-binding</keyword>
<dbReference type="Gene3D" id="3.40.1190.20">
    <property type="match status" value="1"/>
</dbReference>
<dbReference type="CDD" id="cd01168">
    <property type="entry name" value="adenosine_kinase"/>
    <property type="match status" value="1"/>
</dbReference>
<comment type="catalytic activity">
    <reaction evidence="11 14">
        <text>adenosine + ATP = AMP + ADP + H(+)</text>
        <dbReference type="Rhea" id="RHEA:20824"/>
        <dbReference type="ChEBI" id="CHEBI:15378"/>
        <dbReference type="ChEBI" id="CHEBI:16335"/>
        <dbReference type="ChEBI" id="CHEBI:30616"/>
        <dbReference type="ChEBI" id="CHEBI:456215"/>
        <dbReference type="ChEBI" id="CHEBI:456216"/>
        <dbReference type="EC" id="2.7.1.20"/>
    </reaction>
</comment>
<dbReference type="GO" id="GO:0044209">
    <property type="term" value="P:AMP salvage"/>
    <property type="evidence" value="ECO:0007669"/>
    <property type="project" value="UniProtKB-UniRule"/>
</dbReference>
<accession>A0A7S3TM99</accession>
<evidence type="ECO:0000256" key="2">
    <source>
        <dbReference type="ARBA" id="ARBA00004801"/>
    </source>
</evidence>
<dbReference type="InterPro" id="IPR011611">
    <property type="entry name" value="PfkB_dom"/>
</dbReference>
<keyword evidence="8 14" id="KW-0418">Kinase</keyword>
<comment type="function">
    <text evidence="14">ATP dependent phosphorylation of adenosine and other related nucleoside analogs to monophosphate derivatives.</text>
</comment>
<keyword evidence="6 14" id="KW-0660">Purine salvage</keyword>
<evidence type="ECO:0000256" key="6">
    <source>
        <dbReference type="ARBA" id="ARBA00022726"/>
    </source>
</evidence>
<comment type="similarity">
    <text evidence="3 14">Belongs to the carbohydrate kinase PfkB family.</text>
</comment>
<dbReference type="PROSITE" id="PS00584">
    <property type="entry name" value="PFKB_KINASES_2"/>
    <property type="match status" value="1"/>
</dbReference>
<dbReference type="AlphaFoldDB" id="A0A7S3TM99"/>
<comment type="pathway">
    <text evidence="2 14">Purine metabolism; AMP biosynthesis via salvage pathway; AMP from adenosine: step 1/1.</text>
</comment>
<evidence type="ECO:0000256" key="8">
    <source>
        <dbReference type="ARBA" id="ARBA00022777"/>
    </source>
</evidence>
<evidence type="ECO:0000259" key="15">
    <source>
        <dbReference type="Pfam" id="PF00294"/>
    </source>
</evidence>
<dbReference type="InterPro" id="IPR029056">
    <property type="entry name" value="Ribokinase-like"/>
</dbReference>
<organism evidence="16">
    <name type="scientific">Strombidinopsis acuminata</name>
    <dbReference type="NCBI Taxonomy" id="141414"/>
    <lineage>
        <taxon>Eukaryota</taxon>
        <taxon>Sar</taxon>
        <taxon>Alveolata</taxon>
        <taxon>Ciliophora</taxon>
        <taxon>Intramacronucleata</taxon>
        <taxon>Spirotrichea</taxon>
        <taxon>Choreotrichia</taxon>
        <taxon>Choreotrichida</taxon>
        <taxon>Strombidinopsidae</taxon>
        <taxon>Strombidinopsis</taxon>
    </lineage>
</organism>